<dbReference type="Pfam" id="PF07761">
    <property type="entry name" value="DUF1617"/>
    <property type="match status" value="1"/>
</dbReference>
<dbReference type="EMBL" id="LHQM01000050">
    <property type="protein sequence ID" value="KPJ21771.1"/>
    <property type="molecule type" value="Genomic_DNA"/>
</dbReference>
<sequence length="65" mass="7571">QKLDELNDLLNELADEEVIIKGGEYSKRFIDFLNFLEECEDEFTSSEIILIDNILEQFEASKKGE</sequence>
<dbReference type="PATRIC" id="fig|119224.3.peg.1456"/>
<evidence type="ECO:0000313" key="1">
    <source>
        <dbReference type="EMBL" id="KPJ21771.1"/>
    </source>
</evidence>
<proteinExistence type="predicted"/>
<keyword evidence="2" id="KW-1185">Reference proteome</keyword>
<protein>
    <submittedName>
        <fullName evidence="1">Uncharacterized protein</fullName>
    </submittedName>
</protein>
<name>A0A0N8FX03_9STRE</name>
<feature type="non-terminal residue" evidence="1">
    <location>
        <position position="1"/>
    </location>
</feature>
<dbReference type="AlphaFoldDB" id="A0A0N8FX03"/>
<comment type="caution">
    <text evidence="1">The sequence shown here is derived from an EMBL/GenBank/DDBJ whole genome shotgun (WGS) entry which is preliminary data.</text>
</comment>
<dbReference type="Proteomes" id="UP000049578">
    <property type="component" value="Unassembled WGS sequence"/>
</dbReference>
<organism evidence="1 2">
    <name type="scientific">Streptococcus phocae</name>
    <dbReference type="NCBI Taxonomy" id="119224"/>
    <lineage>
        <taxon>Bacteria</taxon>
        <taxon>Bacillati</taxon>
        <taxon>Bacillota</taxon>
        <taxon>Bacilli</taxon>
        <taxon>Lactobacillales</taxon>
        <taxon>Streptococcaceae</taxon>
        <taxon>Streptococcus</taxon>
    </lineage>
</organism>
<gene>
    <name evidence="1" type="ORF">AKK44_08080</name>
</gene>
<evidence type="ECO:0000313" key="2">
    <source>
        <dbReference type="Proteomes" id="UP000049578"/>
    </source>
</evidence>
<dbReference type="RefSeq" id="WP_152911089.1">
    <property type="nucleotide sequence ID" value="NZ_LHQM01000050.1"/>
</dbReference>
<dbReference type="InterPro" id="IPR011675">
    <property type="entry name" value="DUF1617"/>
</dbReference>
<reference evidence="1 2" key="1">
    <citation type="submission" date="2015-08" db="EMBL/GenBank/DDBJ databases">
        <title>Genome sequence of Streptococcus phocae subsp. phocae ATCC 51973T isolated from liver specimen obtained from seal.</title>
        <authorList>
            <person name="Avendano-Herrera R."/>
        </authorList>
    </citation>
    <scope>NUCLEOTIDE SEQUENCE [LARGE SCALE GENOMIC DNA]</scope>
    <source>
        <strain evidence="1 2">ATCC 51973</strain>
    </source>
</reference>
<accession>A0A0N8FX03</accession>